<accession>A0A3L9ZH36</accession>
<dbReference type="Proteomes" id="UP000280368">
    <property type="component" value="Unassembled WGS sequence"/>
</dbReference>
<organism evidence="1 2">
    <name type="scientific">Flavobacterium weaverense</name>
    <dbReference type="NCBI Taxonomy" id="271156"/>
    <lineage>
        <taxon>Bacteria</taxon>
        <taxon>Pseudomonadati</taxon>
        <taxon>Bacteroidota</taxon>
        <taxon>Flavobacteriia</taxon>
        <taxon>Flavobacteriales</taxon>
        <taxon>Flavobacteriaceae</taxon>
        <taxon>Flavobacterium</taxon>
    </lineage>
</organism>
<proteinExistence type="predicted"/>
<protein>
    <recommendedName>
        <fullName evidence="3">DNA polymerase-3 subunit gamma/tau</fullName>
    </recommendedName>
</protein>
<sequence length="179" mass="20103">MTVIEPKAIPVPIKTAASAIIASNEPKVSAFSLASIRAKKALEESTKGIVREVSQLPTESFNETEMLLQWNKYAQRLGDRGFKIMESLLLINDPKLNGTAITLELPNEGSKLDFEKELNGLLGHLKGHLHNHDITIEIIVNESIENKRSFNDQDRYNRLREINPNIELLRTTFGLDLDA</sequence>
<dbReference type="RefSeq" id="WP_245980964.1">
    <property type="nucleotide sequence ID" value="NZ_CBCSGA010000018.1"/>
</dbReference>
<comment type="caution">
    <text evidence="1">The sequence shown here is derived from an EMBL/GenBank/DDBJ whole genome shotgun (WGS) entry which is preliminary data.</text>
</comment>
<name>A0A3L9ZH36_9FLAO</name>
<evidence type="ECO:0008006" key="3">
    <source>
        <dbReference type="Google" id="ProtNLM"/>
    </source>
</evidence>
<keyword evidence="2" id="KW-1185">Reference proteome</keyword>
<evidence type="ECO:0000313" key="1">
    <source>
        <dbReference type="EMBL" id="RMA71610.1"/>
    </source>
</evidence>
<dbReference type="AlphaFoldDB" id="A0A3L9ZH36"/>
<evidence type="ECO:0000313" key="2">
    <source>
        <dbReference type="Proteomes" id="UP000280368"/>
    </source>
</evidence>
<dbReference type="EMBL" id="REFH01000014">
    <property type="protein sequence ID" value="RMA71610.1"/>
    <property type="molecule type" value="Genomic_DNA"/>
</dbReference>
<gene>
    <name evidence="1" type="ORF">BC961_2998</name>
</gene>
<reference evidence="1 2" key="1">
    <citation type="submission" date="2018-10" db="EMBL/GenBank/DDBJ databases">
        <title>Genomic Encyclopedia of Archaeal and Bacterial Type Strains, Phase II (KMG-II): from individual species to whole genera.</title>
        <authorList>
            <person name="Goeker M."/>
        </authorList>
    </citation>
    <scope>NUCLEOTIDE SEQUENCE [LARGE SCALE GENOMIC DNA]</scope>
    <source>
        <strain evidence="1 2">DSM 19727</strain>
    </source>
</reference>